<dbReference type="AlphaFoldDB" id="A0A444TZ55"/>
<keyword evidence="1" id="KW-0812">Transmembrane</keyword>
<dbReference type="EMBL" id="SCEB01215691">
    <property type="protein sequence ID" value="RXM28226.1"/>
    <property type="molecule type" value="Genomic_DNA"/>
</dbReference>
<accession>A0A444TZ55</accession>
<dbReference type="GO" id="GO:0043235">
    <property type="term" value="C:receptor complex"/>
    <property type="evidence" value="ECO:0007669"/>
    <property type="project" value="TreeGrafter"/>
</dbReference>
<protein>
    <submittedName>
        <fullName evidence="2">Putative G-protein coupled receptor 160</fullName>
    </submittedName>
</protein>
<feature type="transmembrane region" description="Helical" evidence="1">
    <location>
        <begin position="116"/>
        <end position="136"/>
    </location>
</feature>
<feature type="transmembrane region" description="Helical" evidence="1">
    <location>
        <begin position="235"/>
        <end position="257"/>
    </location>
</feature>
<evidence type="ECO:0000313" key="2">
    <source>
        <dbReference type="EMBL" id="RXM28226.1"/>
    </source>
</evidence>
<evidence type="ECO:0000313" key="3">
    <source>
        <dbReference type="Proteomes" id="UP000289886"/>
    </source>
</evidence>
<feature type="transmembrane region" description="Helical" evidence="1">
    <location>
        <begin position="12"/>
        <end position="30"/>
    </location>
</feature>
<feature type="transmembrane region" description="Helical" evidence="1">
    <location>
        <begin position="93"/>
        <end position="110"/>
    </location>
</feature>
<feature type="transmembrane region" description="Helical" evidence="1">
    <location>
        <begin position="296"/>
        <end position="321"/>
    </location>
</feature>
<sequence length="397" mass="45539">MDVVTDNIFSIQLALGVKALLNLSVIGLNWQYMHKSFMGYFCISLAFLDLVHIVNFSVIYWLTNFAILGFHITIYHIYLFLQISTHTYRQLALGVKALLNLSVIGLNWQYMHKSFMGYFCISLAFLDLVHIVNFSVIYWLTNFAILGFHITIYHIYLFLQISTHTYSILHWPVFIIAGLDSYWTFPFRPLSLTRKAVYAASLALVWISAIMYVFFISDYDSEDSFSTMEHHSFLLKSQCASLSLVVLAVITCVVLYCRSGFLSLFKSFRGGSYIEGSTSVFFYNLDLNEGYFKKPILTYIAVCFIGTWFPFVCLQLIILVFSTEVDPFLELNVPWLCFLNSFLIGAVYWHLNQDIVVLKQCEIPDGFCNWVFSPNPDCIKKASPDTTSVTVALIITP</sequence>
<feature type="transmembrane region" description="Helical" evidence="1">
    <location>
        <begin position="168"/>
        <end position="185"/>
    </location>
</feature>
<dbReference type="Proteomes" id="UP000289886">
    <property type="component" value="Unassembled WGS sequence"/>
</dbReference>
<keyword evidence="3" id="KW-1185">Reference proteome</keyword>
<keyword evidence="2" id="KW-0675">Receptor</keyword>
<dbReference type="PANTHER" id="PTHR15573">
    <property type="entry name" value="G-PROTEIN COUPLED RECEPTOR 160-RELATED"/>
    <property type="match status" value="1"/>
</dbReference>
<comment type="caution">
    <text evidence="2">The sequence shown here is derived from an EMBL/GenBank/DDBJ whole genome shotgun (WGS) entry which is preliminary data.</text>
</comment>
<dbReference type="PANTHER" id="PTHR15573:SF0">
    <property type="entry name" value="G-PROTEIN COUPLED RECEPTOR 160-RELATED"/>
    <property type="match status" value="1"/>
</dbReference>
<name>A0A444TZ55_ACIRT</name>
<dbReference type="InterPro" id="IPR042353">
    <property type="entry name" value="GPR160"/>
</dbReference>
<keyword evidence="1" id="KW-0472">Membrane</keyword>
<feature type="transmembrane region" description="Helical" evidence="1">
    <location>
        <begin position="333"/>
        <end position="351"/>
    </location>
</feature>
<dbReference type="Gene3D" id="1.20.1070.10">
    <property type="entry name" value="Rhodopsin 7-helix transmembrane proteins"/>
    <property type="match status" value="1"/>
</dbReference>
<feature type="transmembrane region" description="Helical" evidence="1">
    <location>
        <begin position="143"/>
        <end position="162"/>
    </location>
</feature>
<feature type="transmembrane region" description="Helical" evidence="1">
    <location>
        <begin position="197"/>
        <end position="215"/>
    </location>
</feature>
<proteinExistence type="predicted"/>
<dbReference type="GO" id="GO:0005886">
    <property type="term" value="C:plasma membrane"/>
    <property type="evidence" value="ECO:0007669"/>
    <property type="project" value="TreeGrafter"/>
</dbReference>
<feature type="transmembrane region" description="Helical" evidence="1">
    <location>
        <begin position="37"/>
        <end position="54"/>
    </location>
</feature>
<reference evidence="2 3" key="1">
    <citation type="submission" date="2019-01" db="EMBL/GenBank/DDBJ databases">
        <title>Draft Genome and Complete Hox-Cluster Characterization of the Sterlet Sturgeon (Acipenser ruthenus).</title>
        <authorList>
            <person name="Wei Q."/>
        </authorList>
    </citation>
    <scope>NUCLEOTIDE SEQUENCE [LARGE SCALE GENOMIC DNA]</scope>
    <source>
        <strain evidence="2">WHYD16114868_AA</strain>
        <tissue evidence="2">Blood</tissue>
    </source>
</reference>
<gene>
    <name evidence="2" type="ORF">EOD39_0577</name>
</gene>
<keyword evidence="1" id="KW-1133">Transmembrane helix</keyword>
<evidence type="ECO:0000256" key="1">
    <source>
        <dbReference type="SAM" id="Phobius"/>
    </source>
</evidence>
<organism evidence="2 3">
    <name type="scientific">Acipenser ruthenus</name>
    <name type="common">Sterlet sturgeon</name>
    <dbReference type="NCBI Taxonomy" id="7906"/>
    <lineage>
        <taxon>Eukaryota</taxon>
        <taxon>Metazoa</taxon>
        <taxon>Chordata</taxon>
        <taxon>Craniata</taxon>
        <taxon>Vertebrata</taxon>
        <taxon>Euteleostomi</taxon>
        <taxon>Actinopterygii</taxon>
        <taxon>Chondrostei</taxon>
        <taxon>Acipenseriformes</taxon>
        <taxon>Acipenseridae</taxon>
        <taxon>Acipenser</taxon>
    </lineage>
</organism>
<feature type="transmembrane region" description="Helical" evidence="1">
    <location>
        <begin position="60"/>
        <end position="81"/>
    </location>
</feature>